<dbReference type="RefSeq" id="XP_065670190.1">
    <property type="nucleotide sequence ID" value="XM_065814118.1"/>
</dbReference>
<dbReference type="GO" id="GO:0016787">
    <property type="term" value="F:hydrolase activity"/>
    <property type="evidence" value="ECO:0007669"/>
    <property type="project" value="UniProtKB-KW"/>
</dbReference>
<keyword evidence="6" id="KW-0472">Membrane</keyword>
<keyword evidence="6" id="KW-1133">Transmembrane helix</keyword>
<proteinExistence type="inferred from homology"/>
<dbReference type="Pfam" id="PF02267">
    <property type="entry name" value="Rib_hydrolayse"/>
    <property type="match status" value="1"/>
</dbReference>
<feature type="signal peptide" evidence="7">
    <location>
        <begin position="1"/>
        <end position="22"/>
    </location>
</feature>
<keyword evidence="2" id="KW-0808">Transferase</keyword>
<dbReference type="Gene3D" id="1.20.82.10">
    <property type="entry name" value="ADP Ribosyl Cyclase, Chain A, domain 1"/>
    <property type="match status" value="1"/>
</dbReference>
<evidence type="ECO:0000256" key="6">
    <source>
        <dbReference type="SAM" id="Phobius"/>
    </source>
</evidence>
<dbReference type="PANTHER" id="PTHR10912:SF7">
    <property type="entry name" value="ADP-RIBOSYL CYCLASE_CYCLIC ADP-RIBOSE HYDROLASE"/>
    <property type="match status" value="1"/>
</dbReference>
<organism evidence="8 9">
    <name type="scientific">Hydra vulgaris</name>
    <name type="common">Hydra</name>
    <name type="synonym">Hydra attenuata</name>
    <dbReference type="NCBI Taxonomy" id="6087"/>
    <lineage>
        <taxon>Eukaryota</taxon>
        <taxon>Metazoa</taxon>
        <taxon>Cnidaria</taxon>
        <taxon>Hydrozoa</taxon>
        <taxon>Hydroidolina</taxon>
        <taxon>Anthoathecata</taxon>
        <taxon>Aplanulata</taxon>
        <taxon>Hydridae</taxon>
        <taxon>Hydra</taxon>
    </lineage>
</organism>
<keyword evidence="8" id="KW-1185">Reference proteome</keyword>
<keyword evidence="6" id="KW-0812">Transmembrane</keyword>
<evidence type="ECO:0000256" key="3">
    <source>
        <dbReference type="ARBA" id="ARBA00022801"/>
    </source>
</evidence>
<evidence type="ECO:0000256" key="7">
    <source>
        <dbReference type="SAM" id="SignalP"/>
    </source>
</evidence>
<dbReference type="Proteomes" id="UP001652625">
    <property type="component" value="Chromosome 12"/>
</dbReference>
<evidence type="ECO:0000256" key="5">
    <source>
        <dbReference type="ARBA" id="ARBA00023157"/>
    </source>
</evidence>
<dbReference type="Gene3D" id="3.40.50.720">
    <property type="entry name" value="NAD(P)-binding Rossmann-like Domain"/>
    <property type="match status" value="1"/>
</dbReference>
<gene>
    <name evidence="9" type="primary">LOC101234797</name>
</gene>
<dbReference type="InterPro" id="IPR003193">
    <property type="entry name" value="ADP-ribosyl_cyclase"/>
</dbReference>
<reference evidence="9" key="1">
    <citation type="submission" date="2025-08" db="UniProtKB">
        <authorList>
            <consortium name="RefSeq"/>
        </authorList>
    </citation>
    <scope>IDENTIFICATION</scope>
</reference>
<dbReference type="PANTHER" id="PTHR10912">
    <property type="entry name" value="ADP-RIBOSYL CYCLASE"/>
    <property type="match status" value="1"/>
</dbReference>
<dbReference type="GeneID" id="101234797"/>
<dbReference type="SUPFAM" id="SSF52309">
    <property type="entry name" value="N-(deoxy)ribosyltransferase-like"/>
    <property type="match status" value="1"/>
</dbReference>
<sequence length="322" mass="36462">MLNHGFLIILILHINRDFTAWSYNPWIYNGTTPEIEKILNGRCLEYKLFDPNSRNPSLFVDVDCDIVGGKFKNSFAYKDSCTDKFDESSYDEFFNVVNNKKSLNNQALFWSGIKGFAHDYSHIKDGVYTLEDTFSGYLINDLSWCGCKPKTPDCIDGVNYVRCNKSCNSPSDSFWSRASRTFAENANGTAYVMVNGSTAENITAYYNGSYFGKIELPTLGKMKKVNLLIVLVVFNLDNEPKEKCGKGSLVNLVSDAKKYGLNVQCKDKPSDTLFLLCAKYPQARECVKMSNDAGKLIWSKILFVLITISVIFTMFPDFYEDV</sequence>
<feature type="transmembrane region" description="Helical" evidence="6">
    <location>
        <begin position="297"/>
        <end position="315"/>
    </location>
</feature>
<evidence type="ECO:0000256" key="4">
    <source>
        <dbReference type="ARBA" id="ARBA00023027"/>
    </source>
</evidence>
<comment type="similarity">
    <text evidence="1">Belongs to the ADP-ribosyl cyclase family.</text>
</comment>
<keyword evidence="7" id="KW-0732">Signal</keyword>
<name>A0ABM4D7A4_HYDVU</name>
<feature type="chain" id="PRO_5045432905" evidence="7">
    <location>
        <begin position="23"/>
        <end position="322"/>
    </location>
</feature>
<keyword evidence="5" id="KW-1015">Disulfide bond</keyword>
<evidence type="ECO:0000313" key="8">
    <source>
        <dbReference type="Proteomes" id="UP001652625"/>
    </source>
</evidence>
<evidence type="ECO:0000313" key="9">
    <source>
        <dbReference type="RefSeq" id="XP_065670190.1"/>
    </source>
</evidence>
<protein>
    <submittedName>
        <fullName evidence="9">ADP-ribosyl cyclase/cyclic ADP-ribose hydrolase isoform X2</fullName>
    </submittedName>
</protein>
<evidence type="ECO:0000256" key="2">
    <source>
        <dbReference type="ARBA" id="ARBA00022679"/>
    </source>
</evidence>
<keyword evidence="3 9" id="KW-0378">Hydrolase</keyword>
<keyword evidence="4" id="KW-0520">NAD</keyword>
<evidence type="ECO:0000256" key="1">
    <source>
        <dbReference type="ARBA" id="ARBA00005406"/>
    </source>
</evidence>
<accession>A0ABM4D7A4</accession>